<dbReference type="InterPro" id="IPR050712">
    <property type="entry name" value="NAD(P)H-dep_reductase"/>
</dbReference>
<dbReference type="Pfam" id="PF03358">
    <property type="entry name" value="FMN_red"/>
    <property type="match status" value="1"/>
</dbReference>
<organism evidence="2 3">
    <name type="scientific">Chryseolinea lacunae</name>
    <dbReference type="NCBI Taxonomy" id="2801331"/>
    <lineage>
        <taxon>Bacteria</taxon>
        <taxon>Pseudomonadati</taxon>
        <taxon>Bacteroidota</taxon>
        <taxon>Cytophagia</taxon>
        <taxon>Cytophagales</taxon>
        <taxon>Fulvivirgaceae</taxon>
        <taxon>Chryseolinea</taxon>
    </lineage>
</organism>
<dbReference type="SUPFAM" id="SSF52218">
    <property type="entry name" value="Flavoproteins"/>
    <property type="match status" value="1"/>
</dbReference>
<proteinExistence type="predicted"/>
<sequence>MQPTNIFVIIGSLRATSSNHTIIRHVSRTLPADVVFDIYDGLGTLPHFDDSEVAPETVQHFRTKIREADAVLICTPEYAFGVPGSLKNALDWTVSTADFMDKPVGLITASTGGDKAHASLLLTLSAISANVVATLLIPFVRAKLKNGEVSDEATLLALHDVVEKLRHPAHQTPPSTIHP</sequence>
<dbReference type="EMBL" id="JAERRB010000015">
    <property type="protein sequence ID" value="MBL0745273.1"/>
    <property type="molecule type" value="Genomic_DNA"/>
</dbReference>
<dbReference type="InterPro" id="IPR029039">
    <property type="entry name" value="Flavoprotein-like_sf"/>
</dbReference>
<evidence type="ECO:0000259" key="1">
    <source>
        <dbReference type="Pfam" id="PF03358"/>
    </source>
</evidence>
<dbReference type="PANTHER" id="PTHR30543:SF21">
    <property type="entry name" value="NAD(P)H-DEPENDENT FMN REDUCTASE LOT6"/>
    <property type="match status" value="1"/>
</dbReference>
<dbReference type="InterPro" id="IPR005025">
    <property type="entry name" value="FMN_Rdtase-like_dom"/>
</dbReference>
<protein>
    <submittedName>
        <fullName evidence="2">NAD(P)H-dependent oxidoreductase</fullName>
    </submittedName>
</protein>
<dbReference type="PANTHER" id="PTHR30543">
    <property type="entry name" value="CHROMATE REDUCTASE"/>
    <property type="match status" value="1"/>
</dbReference>
<evidence type="ECO:0000313" key="3">
    <source>
        <dbReference type="Proteomes" id="UP000613030"/>
    </source>
</evidence>
<gene>
    <name evidence="2" type="ORF">JI741_28845</name>
</gene>
<keyword evidence="3" id="KW-1185">Reference proteome</keyword>
<dbReference type="RefSeq" id="WP_202015618.1">
    <property type="nucleotide sequence ID" value="NZ_JAERRB010000015.1"/>
</dbReference>
<feature type="domain" description="NADPH-dependent FMN reductase-like" evidence="1">
    <location>
        <begin position="5"/>
        <end position="134"/>
    </location>
</feature>
<dbReference type="Gene3D" id="3.40.50.360">
    <property type="match status" value="1"/>
</dbReference>
<comment type="caution">
    <text evidence="2">The sequence shown here is derived from an EMBL/GenBank/DDBJ whole genome shotgun (WGS) entry which is preliminary data.</text>
</comment>
<evidence type="ECO:0000313" key="2">
    <source>
        <dbReference type="EMBL" id="MBL0745273.1"/>
    </source>
</evidence>
<accession>A0ABS1L1E2</accession>
<dbReference type="Proteomes" id="UP000613030">
    <property type="component" value="Unassembled WGS sequence"/>
</dbReference>
<reference evidence="2 3" key="1">
    <citation type="submission" date="2021-01" db="EMBL/GenBank/DDBJ databases">
        <title>Chryseolinea sp. Jin1 Genome sequencing and assembly.</title>
        <authorList>
            <person name="Kim I."/>
        </authorList>
    </citation>
    <scope>NUCLEOTIDE SEQUENCE [LARGE SCALE GENOMIC DNA]</scope>
    <source>
        <strain evidence="2 3">Jin1</strain>
    </source>
</reference>
<name>A0ABS1L1E2_9BACT</name>